<sequence length="224" mass="25439">MIEQITVIRKFLTSSALFLIIASCTTAPVPLKDQSALDAGKIELPDTVFPSSELESQMEPVLKKDGFAWSDPRYTIGKHLIKGDEVFWFDQNQKWHITRYTARFFPNEYTINRYMVNSARDVHKLGKTQTTSIATCVFDRPAFTFRHYSDVSLPTFFTDGLLMGTVDLFLSPISYLSCTLLDSNKRTIQAVTKQNDTKAEERIRETLQKGNPIPTNSTGPAWVE</sequence>
<dbReference type="KEGG" id="lfc:LFE_1760"/>
<organism evidence="1 2">
    <name type="scientific">Leptospirillum ferrooxidans (strain C2-3)</name>
    <dbReference type="NCBI Taxonomy" id="1162668"/>
    <lineage>
        <taxon>Bacteria</taxon>
        <taxon>Pseudomonadati</taxon>
        <taxon>Nitrospirota</taxon>
        <taxon>Nitrospiria</taxon>
        <taxon>Nitrospirales</taxon>
        <taxon>Nitrospiraceae</taxon>
        <taxon>Leptospirillum</taxon>
    </lineage>
</organism>
<reference evidence="1 2" key="1">
    <citation type="journal article" date="2012" name="J. Bacteriol.">
        <title>Complete Genome Sequence of Leptospirillum ferrooxidans Strain C2-3, Isolated from a Fresh Volcanic Ash Deposit on the Island of Miyake, Japan.</title>
        <authorList>
            <person name="Fujimura R."/>
            <person name="Sato Y."/>
            <person name="Nishizawa T."/>
            <person name="Oshima K."/>
            <person name="Kim S.-W."/>
            <person name="Hattori M."/>
            <person name="Kamijo T."/>
            <person name="Ohta H."/>
        </authorList>
    </citation>
    <scope>NUCLEOTIDE SEQUENCE [LARGE SCALE GENOMIC DNA]</scope>
    <source>
        <strain evidence="1 2">C2-3</strain>
    </source>
</reference>
<evidence type="ECO:0000313" key="1">
    <source>
        <dbReference type="EMBL" id="BAM07439.1"/>
    </source>
</evidence>
<dbReference type="OrthoDB" id="9814914at2"/>
<protein>
    <submittedName>
        <fullName evidence="1">Uncharacterized protein</fullName>
    </submittedName>
</protein>
<dbReference type="RefSeq" id="WP_014449923.1">
    <property type="nucleotide sequence ID" value="NC_017094.1"/>
</dbReference>
<reference evidence="2" key="2">
    <citation type="submission" date="2012-03" db="EMBL/GenBank/DDBJ databases">
        <title>The complete genome sequence of the pioneer microbe on fresh volcanic deposit, Leptospirillum ferrooxidans strain C2-3.</title>
        <authorList>
            <person name="Fujimura R."/>
            <person name="Sato Y."/>
            <person name="Nishizawa T."/>
            <person name="Nanba K."/>
            <person name="Oshima K."/>
            <person name="Hattori M."/>
            <person name="Kamijo T."/>
            <person name="Ohta H."/>
        </authorList>
    </citation>
    <scope>NUCLEOTIDE SEQUENCE [LARGE SCALE GENOMIC DNA]</scope>
    <source>
        <strain evidence="2">C2-3</strain>
    </source>
</reference>
<proteinExistence type="predicted"/>
<evidence type="ECO:0000313" key="2">
    <source>
        <dbReference type="Proteomes" id="UP000007382"/>
    </source>
</evidence>
<dbReference type="EMBL" id="AP012342">
    <property type="protein sequence ID" value="BAM07439.1"/>
    <property type="molecule type" value="Genomic_DNA"/>
</dbReference>
<gene>
    <name evidence="1" type="ordered locus">LFE_1760</name>
</gene>
<dbReference type="AlphaFoldDB" id="I0IQ90"/>
<keyword evidence="2" id="KW-1185">Reference proteome</keyword>
<name>I0IQ90_LEPFC</name>
<dbReference type="Proteomes" id="UP000007382">
    <property type="component" value="Chromosome"/>
</dbReference>
<accession>I0IQ90</accession>
<dbReference type="HOGENOM" id="CLU_1193657_0_0_0"/>